<evidence type="ECO:0000313" key="3">
    <source>
        <dbReference type="EMBL" id="EHK96681.1"/>
    </source>
</evidence>
<dbReference type="InParanoid" id="H0EXP6"/>
<dbReference type="OrthoDB" id="3937590at2759"/>
<dbReference type="Pfam" id="PF12396">
    <property type="entry name" value="DUF3659"/>
    <property type="match status" value="10"/>
</dbReference>
<feature type="compositionally biased region" description="Acidic residues" evidence="1">
    <location>
        <begin position="483"/>
        <end position="504"/>
    </location>
</feature>
<sequence>MPLPVRFTNLWETKWLVRPLSPVNGRPSPSPFPWLSAATPWREPQARAVADAKTQAPDADPTENGTQNNEFDEQTDSGVDGLASSNGEAEKEEGDDEAKEEADDEASEVLPAGSVNSKGEIISEAGEVIGRISGENASQLEGSMVDREGDVLDEEGNILGHADLDAESLQQLDPKPTSEAGDALKSQDGETEKPDASTGEPDAEEGTEKADTDNVEGGDLAEEAKQDLEGTEKPDVEGADKPDVDDVKDGESVNPDVEGVEKPDIEGSDKPGVEGADKPDVDGVEKPDVEGAEKPDVEGAEKPDVEGVDASEKPDGADVDAPGAEDVKKPELSGPFGVQDNGDITDATGVVIGKLADGTPQDLVGTSIKDIDGEGNLLAENGSILGKADLKSELLDKKDEAEAAKPELVGPFDVEESGEIKNAEGQVVANLPEGQDLEGKSIKDIDSEGNLKDEKGSIIAKAELLPELLEKSESQAEGADAPEGAEAEGAEGAEADGETPEGEAPDLSILKGMKVNKVGRIVDEDGNPHGVLVEGDAKKLAGRKVDGEGKIWDDSGKVIGRAELLPEDERQAEKSGPFEDFPDSVLDGKGNVMFENKIVGKLVEGDAKALEGKKVDADGDVLDKNGNTLGRAERYQEEEEAPPEEEQPEDLSALDGKKVNKAGNVVDDNGKLFGRVNSGVLSKLVGKKCDAEGKIWSESGKVIGTAELIPMDDRDEVSESPFEDFPGATVDSKGNVIFEEKIVGRLIEGDAKKLSGKKVDQDGEIVDRVGNVLGKAERWEPEEPEEEEPVKVDNSALAGKRVNKSGNVVDSNGQIYGRLVEGDANKLAGKMCDKDGNVWNEGGTIVGRAELVPESEREGEKEGPFSGFDSPTVTKDGKVADSKGTVIGRLIEGEAAKLYGKLVDADGDVLDKNGNTLGRAERWEEEVKEKKKNPVAGRKINRDGNVLDDDGDVIGRLTDGEIGKCVGKEIDDDGDITNSKGQTLGHVSLLEDIPEPEAEPEPEVEEEAEPEPEPEDPEEVERKKQLEQDRKLANQMAGCVQGSLDKIKPILKMISENIEAEERKPEGERDEQKLVDNVKPLIEEGGQILQEANGVIRGLDPDGRIAANAKAKTASREATPEEYHLADVLKDLTENVTTTIDKAKKKINGMPHAKKQLNPLWGLLAEPLGQILAAVGLLLSGVLGLVGKLLSGLGLGGLLDGLLGGLGLKGILNGLGLGSVTGALTGKK</sequence>
<name>H0EXP6_GLAL7</name>
<comment type="caution">
    <text evidence="3">The sequence shown here is derived from an EMBL/GenBank/DDBJ whole genome shotgun (WGS) entry which is preliminary data.</text>
</comment>
<feature type="compositionally biased region" description="Basic and acidic residues" evidence="1">
    <location>
        <begin position="1020"/>
        <end position="1030"/>
    </location>
</feature>
<gene>
    <name evidence="3" type="ORF">M7I_7585</name>
</gene>
<dbReference type="InterPro" id="IPR054256">
    <property type="entry name" value="DUF6987"/>
</dbReference>
<feature type="compositionally biased region" description="Basic and acidic residues" evidence="1">
    <location>
        <begin position="222"/>
        <end position="251"/>
    </location>
</feature>
<feature type="compositionally biased region" description="Basic and acidic residues" evidence="1">
    <location>
        <begin position="567"/>
        <end position="577"/>
    </location>
</feature>
<dbReference type="PANTHER" id="PTHR39461:SF1">
    <property type="entry name" value="LEA DOMAIN PROTEIN (AFU_ORTHOLOGUE AFUA_8G04920)"/>
    <property type="match status" value="1"/>
</dbReference>
<dbReference type="Pfam" id="PF22485">
    <property type="entry name" value="DUF6987"/>
    <property type="match status" value="1"/>
</dbReference>
<feature type="compositionally biased region" description="Basic and acidic residues" evidence="1">
    <location>
        <begin position="437"/>
        <end position="456"/>
    </location>
</feature>
<feature type="region of interest" description="Disordered" evidence="1">
    <location>
        <begin position="849"/>
        <end position="879"/>
    </location>
</feature>
<feature type="domain" description="DUF6987" evidence="2">
    <location>
        <begin position="1021"/>
        <end position="1219"/>
    </location>
</feature>
<feature type="region of interest" description="Disordered" evidence="1">
    <location>
        <begin position="18"/>
        <end position="121"/>
    </location>
</feature>
<feature type="compositionally biased region" description="Acidic residues" evidence="1">
    <location>
        <begin position="992"/>
        <end position="1019"/>
    </location>
</feature>
<feature type="compositionally biased region" description="Basic and acidic residues" evidence="1">
    <location>
        <begin position="185"/>
        <end position="195"/>
    </location>
</feature>
<reference evidence="3 4" key="1">
    <citation type="journal article" date="2012" name="Eukaryot. Cell">
        <title>Genome sequence of the fungus Glarea lozoyensis: the first genome sequence of a species from the Helotiaceae family.</title>
        <authorList>
            <person name="Youssar L."/>
            <person name="Gruening B.A."/>
            <person name="Erxleben A."/>
            <person name="Guenther S."/>
            <person name="Huettel W."/>
        </authorList>
    </citation>
    <scope>NUCLEOTIDE SEQUENCE [LARGE SCALE GENOMIC DNA]</scope>
    <source>
        <strain evidence="4">ATCC 74030 / MF5533</strain>
    </source>
</reference>
<evidence type="ECO:0000256" key="1">
    <source>
        <dbReference type="SAM" id="MobiDB-lite"/>
    </source>
</evidence>
<feature type="region of interest" description="Disordered" evidence="1">
    <location>
        <begin position="401"/>
        <end position="457"/>
    </location>
</feature>
<evidence type="ECO:0000259" key="2">
    <source>
        <dbReference type="Pfam" id="PF22485"/>
    </source>
</evidence>
<dbReference type="AlphaFoldDB" id="H0EXP6"/>
<evidence type="ECO:0000313" key="4">
    <source>
        <dbReference type="Proteomes" id="UP000005446"/>
    </source>
</evidence>
<dbReference type="InterPro" id="IPR022124">
    <property type="entry name" value="DUF3659"/>
</dbReference>
<feature type="compositionally biased region" description="Basic and acidic residues" evidence="1">
    <location>
        <begin position="259"/>
        <end position="316"/>
    </location>
</feature>
<dbReference type="EMBL" id="AGUE01000229">
    <property type="protein sequence ID" value="EHK96681.1"/>
    <property type="molecule type" value="Genomic_DNA"/>
</dbReference>
<keyword evidence="4" id="KW-1185">Reference proteome</keyword>
<feature type="compositionally biased region" description="Acidic residues" evidence="1">
    <location>
        <begin position="636"/>
        <end position="649"/>
    </location>
</feature>
<protein>
    <recommendedName>
        <fullName evidence="2">DUF6987 domain-containing protein</fullName>
    </recommendedName>
</protein>
<feature type="compositionally biased region" description="Basic and acidic residues" evidence="1">
    <location>
        <begin position="958"/>
        <end position="969"/>
    </location>
</feature>
<accession>H0EXP6</accession>
<proteinExistence type="predicted"/>
<feature type="region of interest" description="Disordered" evidence="1">
    <location>
        <begin position="921"/>
        <end position="1030"/>
    </location>
</feature>
<feature type="compositionally biased region" description="Basic and acidic residues" evidence="1">
    <location>
        <begin position="854"/>
        <end position="863"/>
    </location>
</feature>
<dbReference type="PANTHER" id="PTHR39461">
    <property type="entry name" value="LEA DOMAIN PROTEIN (AFU_ORTHOLOGUE AFUA_8G04920)"/>
    <property type="match status" value="1"/>
</dbReference>
<feature type="region of interest" description="Disordered" evidence="1">
    <location>
        <begin position="776"/>
        <end position="798"/>
    </location>
</feature>
<feature type="region of interest" description="Disordered" evidence="1">
    <location>
        <begin position="133"/>
        <end position="343"/>
    </location>
</feature>
<feature type="region of interest" description="Disordered" evidence="1">
    <location>
        <begin position="618"/>
        <end position="655"/>
    </location>
</feature>
<organism evidence="3 4">
    <name type="scientific">Glarea lozoyensis (strain ATCC 74030 / MF5533)</name>
    <dbReference type="NCBI Taxonomy" id="1104152"/>
    <lineage>
        <taxon>Eukaryota</taxon>
        <taxon>Fungi</taxon>
        <taxon>Dikarya</taxon>
        <taxon>Ascomycota</taxon>
        <taxon>Pezizomycotina</taxon>
        <taxon>Leotiomycetes</taxon>
        <taxon>Helotiales</taxon>
        <taxon>Helotiaceae</taxon>
        <taxon>Glarea</taxon>
    </lineage>
</organism>
<dbReference type="Proteomes" id="UP000005446">
    <property type="component" value="Unassembled WGS sequence"/>
</dbReference>
<feature type="compositionally biased region" description="Acidic residues" evidence="1">
    <location>
        <begin position="90"/>
        <end position="107"/>
    </location>
</feature>
<dbReference type="HOGENOM" id="CLU_002822_0_0_1"/>
<feature type="region of interest" description="Disordered" evidence="1">
    <location>
        <begin position="564"/>
        <end position="585"/>
    </location>
</feature>
<feature type="region of interest" description="Disordered" evidence="1">
    <location>
        <begin position="469"/>
        <end position="510"/>
    </location>
</feature>